<sequence>MIPLTTTIVLLQLLLVSSTTIKAATTASPFNLPHLSDSLAPLLSINKKAVPDSYLVVFKEGGIRARDFSAPAQVLQTRRTASSSFSSSSSSSIQVTFGARGVGRASSSVWDDIADGIKHVYDIGSFQGIAGHFQPDALHEIHKHPAVSYVEHNSMGRLAEIKTQEHAPWGIARISRRDCCQSARVRTRNLAVDTMSPCLLSTQESTCNTKSLKVAPSGG</sequence>
<feature type="signal peptide" evidence="1">
    <location>
        <begin position="1"/>
        <end position="23"/>
    </location>
</feature>
<dbReference type="AlphaFoldDB" id="A0AAD4DD83"/>
<dbReference type="SUPFAM" id="SSF54897">
    <property type="entry name" value="Protease propeptides/inhibitors"/>
    <property type="match status" value="1"/>
</dbReference>
<dbReference type="Gene3D" id="3.30.70.80">
    <property type="entry name" value="Peptidase S8 propeptide/proteinase inhibitor I9"/>
    <property type="match status" value="1"/>
</dbReference>
<name>A0AAD4DD83_9FUNG</name>
<feature type="chain" id="PRO_5042085227" evidence="1">
    <location>
        <begin position="24"/>
        <end position="219"/>
    </location>
</feature>
<keyword evidence="3" id="KW-0645">Protease</keyword>
<evidence type="ECO:0000313" key="4">
    <source>
        <dbReference type="Proteomes" id="UP001194580"/>
    </source>
</evidence>
<keyword evidence="3" id="KW-0378">Hydrolase</keyword>
<organism evidence="3 4">
    <name type="scientific">Linnemannia exigua</name>
    <dbReference type="NCBI Taxonomy" id="604196"/>
    <lineage>
        <taxon>Eukaryota</taxon>
        <taxon>Fungi</taxon>
        <taxon>Fungi incertae sedis</taxon>
        <taxon>Mucoromycota</taxon>
        <taxon>Mortierellomycotina</taxon>
        <taxon>Mortierellomycetes</taxon>
        <taxon>Mortierellales</taxon>
        <taxon>Mortierellaceae</taxon>
        <taxon>Linnemannia</taxon>
    </lineage>
</organism>
<proteinExistence type="predicted"/>
<dbReference type="EMBL" id="JAAAIL010000569">
    <property type="protein sequence ID" value="KAG0274709.1"/>
    <property type="molecule type" value="Genomic_DNA"/>
</dbReference>
<dbReference type="InterPro" id="IPR037045">
    <property type="entry name" value="S8pro/Inhibitor_I9_sf"/>
</dbReference>
<reference evidence="3" key="1">
    <citation type="journal article" date="2020" name="Fungal Divers.">
        <title>Resolving the Mortierellaceae phylogeny through synthesis of multi-gene phylogenetics and phylogenomics.</title>
        <authorList>
            <person name="Vandepol N."/>
            <person name="Liber J."/>
            <person name="Desiro A."/>
            <person name="Na H."/>
            <person name="Kennedy M."/>
            <person name="Barry K."/>
            <person name="Grigoriev I.V."/>
            <person name="Miller A.N."/>
            <person name="O'Donnell K."/>
            <person name="Stajich J.E."/>
            <person name="Bonito G."/>
        </authorList>
    </citation>
    <scope>NUCLEOTIDE SEQUENCE</scope>
    <source>
        <strain evidence="3">NRRL 28262</strain>
    </source>
</reference>
<gene>
    <name evidence="3" type="primary">SUB8_3</name>
    <name evidence="3" type="ORF">BGZ95_009527</name>
</gene>
<dbReference type="Proteomes" id="UP001194580">
    <property type="component" value="Unassembled WGS sequence"/>
</dbReference>
<evidence type="ECO:0000313" key="3">
    <source>
        <dbReference type="EMBL" id="KAG0274709.1"/>
    </source>
</evidence>
<feature type="domain" description="Inhibitor I9" evidence="2">
    <location>
        <begin position="53"/>
        <end position="157"/>
    </location>
</feature>
<dbReference type="InterPro" id="IPR010259">
    <property type="entry name" value="S8pro/Inhibitor_I9"/>
</dbReference>
<comment type="caution">
    <text evidence="3">The sequence shown here is derived from an EMBL/GenBank/DDBJ whole genome shotgun (WGS) entry which is preliminary data.</text>
</comment>
<dbReference type="GO" id="GO:0006508">
    <property type="term" value="P:proteolysis"/>
    <property type="evidence" value="ECO:0007669"/>
    <property type="project" value="UniProtKB-KW"/>
</dbReference>
<evidence type="ECO:0000256" key="1">
    <source>
        <dbReference type="SAM" id="SignalP"/>
    </source>
</evidence>
<keyword evidence="4" id="KW-1185">Reference proteome</keyword>
<accession>A0AAD4DD83</accession>
<keyword evidence="1" id="KW-0732">Signal</keyword>
<evidence type="ECO:0000259" key="2">
    <source>
        <dbReference type="Pfam" id="PF05922"/>
    </source>
</evidence>
<protein>
    <submittedName>
        <fullName evidence="3">Serine protease</fullName>
    </submittedName>
</protein>
<dbReference type="GO" id="GO:0008233">
    <property type="term" value="F:peptidase activity"/>
    <property type="evidence" value="ECO:0007669"/>
    <property type="project" value="UniProtKB-KW"/>
</dbReference>
<dbReference type="Pfam" id="PF05922">
    <property type="entry name" value="Inhibitor_I9"/>
    <property type="match status" value="1"/>
</dbReference>